<sequence>MRRTRGVAVAAGAAALTLVTVTGAHAEGRGDIRVTKTVVDHGTNVIVGTSKTIRYPIVMTIKDNSGVKGVTRVSTFGSSSGSGVAEQDGSVTCVKQSTTTSVCTAMMKIVPGWMPGYSTLDANVMAGVWTVNATVKANDGDYWISDGIASYKVKRAATLVTNASPEPVKKGGKLTVTGKLARAHWEDLKYYGFTGQAVKLQFKKAGAASYTTVKTVKTGSGGKLSTTVTAASAGSWRWYFDGTTTTMQVASAGDTVQLG</sequence>
<keyword evidence="3" id="KW-1185">Reference proteome</keyword>
<evidence type="ECO:0000313" key="2">
    <source>
        <dbReference type="EMBL" id="MET8435649.1"/>
    </source>
</evidence>
<dbReference type="RefSeq" id="WP_356498568.1">
    <property type="nucleotide sequence ID" value="NZ_JBEXEF010000006.1"/>
</dbReference>
<reference evidence="2 3" key="1">
    <citation type="submission" date="2024-06" db="EMBL/GenBank/DDBJ databases">
        <title>The Natural Products Discovery Center: Release of the First 8490 Sequenced Strains for Exploring Actinobacteria Biosynthetic Diversity.</title>
        <authorList>
            <person name="Kalkreuter E."/>
            <person name="Kautsar S.A."/>
            <person name="Yang D."/>
            <person name="Bader C.D."/>
            <person name="Teijaro C.N."/>
            <person name="Fluegel L."/>
            <person name="Davis C.M."/>
            <person name="Simpson J.R."/>
            <person name="Lauterbach L."/>
            <person name="Steele A.D."/>
            <person name="Gui C."/>
            <person name="Meng S."/>
            <person name="Li G."/>
            <person name="Viehrig K."/>
            <person name="Ye F."/>
            <person name="Su P."/>
            <person name="Kiefer A.F."/>
            <person name="Nichols A."/>
            <person name="Cepeda A.J."/>
            <person name="Yan W."/>
            <person name="Fan B."/>
            <person name="Jiang Y."/>
            <person name="Adhikari A."/>
            <person name="Zheng C.-J."/>
            <person name="Schuster L."/>
            <person name="Cowan T.M."/>
            <person name="Smanski M.J."/>
            <person name="Chevrette M.G."/>
            <person name="De Carvalho L.P.S."/>
            <person name="Shen B."/>
        </authorList>
    </citation>
    <scope>NUCLEOTIDE SEQUENCE [LARGE SCALE GENOMIC DNA]</scope>
    <source>
        <strain evidence="2 3">NPDC005137</strain>
    </source>
</reference>
<feature type="signal peptide" evidence="1">
    <location>
        <begin position="1"/>
        <end position="26"/>
    </location>
</feature>
<evidence type="ECO:0000313" key="3">
    <source>
        <dbReference type="Proteomes" id="UP001550044"/>
    </source>
</evidence>
<evidence type="ECO:0000256" key="1">
    <source>
        <dbReference type="SAM" id="SignalP"/>
    </source>
</evidence>
<dbReference type="Proteomes" id="UP001550044">
    <property type="component" value="Unassembled WGS sequence"/>
</dbReference>
<protein>
    <recommendedName>
        <fullName evidence="4">Calcium-binding protein</fullName>
    </recommendedName>
</protein>
<evidence type="ECO:0008006" key="4">
    <source>
        <dbReference type="Google" id="ProtNLM"/>
    </source>
</evidence>
<organism evidence="2 3">
    <name type="scientific">Streptomyces sp. 900116325</name>
    <dbReference type="NCBI Taxonomy" id="3154295"/>
    <lineage>
        <taxon>Bacteria</taxon>
        <taxon>Bacillati</taxon>
        <taxon>Actinomycetota</taxon>
        <taxon>Actinomycetes</taxon>
        <taxon>Kitasatosporales</taxon>
        <taxon>Streptomycetaceae</taxon>
        <taxon>Streptomyces</taxon>
    </lineage>
</organism>
<keyword evidence="1" id="KW-0732">Signal</keyword>
<dbReference type="EMBL" id="JBEXIP010000019">
    <property type="protein sequence ID" value="MET8435649.1"/>
    <property type="molecule type" value="Genomic_DNA"/>
</dbReference>
<comment type="caution">
    <text evidence="2">The sequence shown here is derived from an EMBL/GenBank/DDBJ whole genome shotgun (WGS) entry which is preliminary data.</text>
</comment>
<name>A0ABV2UDW4_9ACTN</name>
<feature type="chain" id="PRO_5046593285" description="Calcium-binding protein" evidence="1">
    <location>
        <begin position="27"/>
        <end position="259"/>
    </location>
</feature>
<proteinExistence type="predicted"/>
<gene>
    <name evidence="2" type="ORF">ABZV61_23260</name>
</gene>
<accession>A0ABV2UDW4</accession>